<evidence type="ECO:0000313" key="2">
    <source>
        <dbReference type="Proteomes" id="UP000523000"/>
    </source>
</evidence>
<evidence type="ECO:0000313" key="1">
    <source>
        <dbReference type="EMBL" id="MBB2994017.1"/>
    </source>
</evidence>
<gene>
    <name evidence="1" type="ORF">E9229_000208</name>
</gene>
<protein>
    <submittedName>
        <fullName evidence="1">Uncharacterized protein</fullName>
    </submittedName>
</protein>
<keyword evidence="2" id="KW-1185">Reference proteome</keyword>
<organism evidence="1 2">
    <name type="scientific">Paeniglutamicibacter cryotolerans</name>
    <dbReference type="NCBI Taxonomy" id="670079"/>
    <lineage>
        <taxon>Bacteria</taxon>
        <taxon>Bacillati</taxon>
        <taxon>Actinomycetota</taxon>
        <taxon>Actinomycetes</taxon>
        <taxon>Micrococcales</taxon>
        <taxon>Micrococcaceae</taxon>
        <taxon>Paeniglutamicibacter</taxon>
    </lineage>
</organism>
<accession>A0A839QEH2</accession>
<dbReference type="EMBL" id="JACHVS010000001">
    <property type="protein sequence ID" value="MBB2994017.1"/>
    <property type="molecule type" value="Genomic_DNA"/>
</dbReference>
<name>A0A839QEH2_9MICC</name>
<sequence>MADEFVLALRLPLVVRFMVRCPWDFDTVAMARSLGCWTRFDARLRNAGSEVARQLRIRPPEASRT</sequence>
<comment type="caution">
    <text evidence="1">The sequence shown here is derived from an EMBL/GenBank/DDBJ whole genome shotgun (WGS) entry which is preliminary data.</text>
</comment>
<proteinExistence type="predicted"/>
<reference evidence="1 2" key="1">
    <citation type="submission" date="2020-08" db="EMBL/GenBank/DDBJ databases">
        <title>Sequencing the genomes of 1000 actinobacteria strains.</title>
        <authorList>
            <person name="Klenk H.-P."/>
        </authorList>
    </citation>
    <scope>NUCLEOTIDE SEQUENCE [LARGE SCALE GENOMIC DNA]</scope>
    <source>
        <strain evidence="1 2">DSM 22826</strain>
    </source>
</reference>
<dbReference type="AlphaFoldDB" id="A0A839QEH2"/>
<dbReference type="Proteomes" id="UP000523000">
    <property type="component" value="Unassembled WGS sequence"/>
</dbReference>